<evidence type="ECO:0000256" key="6">
    <source>
        <dbReference type="ARBA" id="ARBA00023136"/>
    </source>
</evidence>
<keyword evidence="2" id="KW-0813">Transport</keyword>
<evidence type="ECO:0000256" key="4">
    <source>
        <dbReference type="ARBA" id="ARBA00022692"/>
    </source>
</evidence>
<evidence type="ECO:0000256" key="5">
    <source>
        <dbReference type="ARBA" id="ARBA00022989"/>
    </source>
</evidence>
<organism evidence="8 9">
    <name type="scientific">Novosphingobium aerophilum</name>
    <dbReference type="NCBI Taxonomy" id="2839843"/>
    <lineage>
        <taxon>Bacteria</taxon>
        <taxon>Pseudomonadati</taxon>
        <taxon>Pseudomonadota</taxon>
        <taxon>Alphaproteobacteria</taxon>
        <taxon>Sphingomonadales</taxon>
        <taxon>Sphingomonadaceae</taxon>
        <taxon>Novosphingobium</taxon>
    </lineage>
</organism>
<feature type="transmembrane region" description="Helical" evidence="7">
    <location>
        <begin position="97"/>
        <end position="115"/>
    </location>
</feature>
<dbReference type="PANTHER" id="PTHR23513">
    <property type="entry name" value="INTEGRAL MEMBRANE EFFLUX PROTEIN-RELATED"/>
    <property type="match status" value="1"/>
</dbReference>
<feature type="transmembrane region" description="Helical" evidence="7">
    <location>
        <begin position="311"/>
        <end position="331"/>
    </location>
</feature>
<sequence length="433" mass="45093">MTGTPSHTDPQREPGSPLQIPDYRLFWLTRLCSVIASTGMAVVLGWQVYDVARAQYGMAPAQAAFQLGIIGLVQFVPMLLLAPFAGLVADRHDRRKVGAGAIGVDFVMALALGALTWTDALSLPALFGLASLHGVARAFFGPAVSSIGPSILPARLVPKGISLSSIAWQTGSVAGPALGGLLYATSPALPYGIAVALLGISMACLLRIAPLAQPVLSRDLHPLRQIAEGFSFVRRERLLLGCITLDLFAVLLAGATALLPVYARDILTWNGVPVGPAGLGQMRAAPAIGAALVAVVLSFRPIERNVGVKMLWSVVLFGALTALFGVSRHYLVSLALLMALGGVDMVSVYIRGALVQLNTPNAMRGRVSSISGLAISASNELGEMQSGVAAALLGATGAVVLGGVGAMAVTAAWALLFPELRRSRTFSTRFAEE</sequence>
<dbReference type="PANTHER" id="PTHR23513:SF9">
    <property type="entry name" value="ENTEROBACTIN EXPORTER ENTS"/>
    <property type="match status" value="1"/>
</dbReference>
<dbReference type="GO" id="GO:0005886">
    <property type="term" value="C:plasma membrane"/>
    <property type="evidence" value="ECO:0007669"/>
    <property type="project" value="UniProtKB-SubCell"/>
</dbReference>
<dbReference type="EMBL" id="JACLAU010000014">
    <property type="protein sequence ID" value="MBC2652099.1"/>
    <property type="molecule type" value="Genomic_DNA"/>
</dbReference>
<dbReference type="Proteomes" id="UP000520156">
    <property type="component" value="Unassembled WGS sequence"/>
</dbReference>
<gene>
    <name evidence="8" type="ORF">H7F49_10320</name>
</gene>
<dbReference type="SUPFAM" id="SSF103473">
    <property type="entry name" value="MFS general substrate transporter"/>
    <property type="match status" value="1"/>
</dbReference>
<evidence type="ECO:0000313" key="9">
    <source>
        <dbReference type="Proteomes" id="UP000520156"/>
    </source>
</evidence>
<keyword evidence="6 7" id="KW-0472">Membrane</keyword>
<dbReference type="InterPro" id="IPR011701">
    <property type="entry name" value="MFS"/>
</dbReference>
<protein>
    <submittedName>
        <fullName evidence="8">MFS transporter</fullName>
    </submittedName>
</protein>
<feature type="transmembrane region" description="Helical" evidence="7">
    <location>
        <begin position="25"/>
        <end position="49"/>
    </location>
</feature>
<feature type="transmembrane region" description="Helical" evidence="7">
    <location>
        <begin position="282"/>
        <end position="299"/>
    </location>
</feature>
<dbReference type="CDD" id="cd06173">
    <property type="entry name" value="MFS_MefA_like"/>
    <property type="match status" value="1"/>
</dbReference>
<keyword evidence="3" id="KW-1003">Cell membrane</keyword>
<dbReference type="InterPro" id="IPR036259">
    <property type="entry name" value="MFS_trans_sf"/>
</dbReference>
<comment type="caution">
    <text evidence="8">The sequence shown here is derived from an EMBL/GenBank/DDBJ whole genome shotgun (WGS) entry which is preliminary data.</text>
</comment>
<dbReference type="RefSeq" id="WP_185683512.1">
    <property type="nucleotide sequence ID" value="NZ_JACLAU010000014.1"/>
</dbReference>
<comment type="subcellular location">
    <subcellularLocation>
        <location evidence="1">Cell membrane</location>
        <topology evidence="1">Multi-pass membrane protein</topology>
    </subcellularLocation>
</comment>
<keyword evidence="9" id="KW-1185">Reference proteome</keyword>
<keyword evidence="5 7" id="KW-1133">Transmembrane helix</keyword>
<feature type="transmembrane region" description="Helical" evidence="7">
    <location>
        <begin position="61"/>
        <end position="85"/>
    </location>
</feature>
<proteinExistence type="predicted"/>
<evidence type="ECO:0000313" key="8">
    <source>
        <dbReference type="EMBL" id="MBC2652099.1"/>
    </source>
</evidence>
<dbReference type="AlphaFoldDB" id="A0A7X1KCB2"/>
<dbReference type="Pfam" id="PF07690">
    <property type="entry name" value="MFS_1"/>
    <property type="match status" value="1"/>
</dbReference>
<evidence type="ECO:0000256" key="1">
    <source>
        <dbReference type="ARBA" id="ARBA00004651"/>
    </source>
</evidence>
<evidence type="ECO:0000256" key="7">
    <source>
        <dbReference type="SAM" id="Phobius"/>
    </source>
</evidence>
<dbReference type="GO" id="GO:0022857">
    <property type="term" value="F:transmembrane transporter activity"/>
    <property type="evidence" value="ECO:0007669"/>
    <property type="project" value="InterPro"/>
</dbReference>
<keyword evidence="4 7" id="KW-0812">Transmembrane</keyword>
<evidence type="ECO:0000256" key="3">
    <source>
        <dbReference type="ARBA" id="ARBA00022475"/>
    </source>
</evidence>
<feature type="transmembrane region" description="Helical" evidence="7">
    <location>
        <begin position="388"/>
        <end position="416"/>
    </location>
</feature>
<name>A0A7X1KCB2_9SPHN</name>
<reference evidence="8 9" key="1">
    <citation type="submission" date="2020-08" db="EMBL/GenBank/DDBJ databases">
        <title>The genome sequence of Novosphingobium flavum 4Y4.</title>
        <authorList>
            <person name="Liu Y."/>
        </authorList>
    </citation>
    <scope>NUCLEOTIDE SEQUENCE [LARGE SCALE GENOMIC DNA]</scope>
    <source>
        <strain evidence="8 9">4Y4</strain>
    </source>
</reference>
<evidence type="ECO:0000256" key="2">
    <source>
        <dbReference type="ARBA" id="ARBA00022448"/>
    </source>
</evidence>
<feature type="transmembrane region" description="Helical" evidence="7">
    <location>
        <begin position="189"/>
        <end position="209"/>
    </location>
</feature>
<dbReference type="Gene3D" id="1.20.1250.20">
    <property type="entry name" value="MFS general substrate transporter like domains"/>
    <property type="match status" value="1"/>
</dbReference>
<feature type="transmembrane region" description="Helical" evidence="7">
    <location>
        <begin position="238"/>
        <end position="262"/>
    </location>
</feature>
<accession>A0A7X1KCB2</accession>